<feature type="DNA-binding region" description="HMG box" evidence="3">
    <location>
        <begin position="140"/>
        <end position="206"/>
    </location>
</feature>
<dbReference type="PANTHER" id="PTHR46040:SF3">
    <property type="entry name" value="HIGH MOBILITY GROUP PROTEIN 2"/>
    <property type="match status" value="1"/>
</dbReference>
<evidence type="ECO:0000256" key="4">
    <source>
        <dbReference type="SAM" id="MobiDB-lite"/>
    </source>
</evidence>
<dbReference type="GO" id="GO:0003677">
    <property type="term" value="F:DNA binding"/>
    <property type="evidence" value="ECO:0007669"/>
    <property type="project" value="UniProtKB-UniRule"/>
</dbReference>
<keyword evidence="8" id="KW-1185">Reference proteome</keyword>
<gene>
    <name evidence="7" type="ORF">EJ06DRAFT_28612</name>
</gene>
<dbReference type="InterPro" id="IPR036910">
    <property type="entry name" value="HMG_box_dom_sf"/>
</dbReference>
<dbReference type="CDD" id="cd09487">
    <property type="entry name" value="SAM_superfamily"/>
    <property type="match status" value="1"/>
</dbReference>
<dbReference type="InterPro" id="IPR009071">
    <property type="entry name" value="HMG_box_dom"/>
</dbReference>
<dbReference type="AlphaFoldDB" id="A0A6G1IBD8"/>
<feature type="region of interest" description="Disordered" evidence="4">
    <location>
        <begin position="95"/>
        <end position="142"/>
    </location>
</feature>
<evidence type="ECO:0000313" key="7">
    <source>
        <dbReference type="EMBL" id="KAF2405511.1"/>
    </source>
</evidence>
<organism evidence="7 8">
    <name type="scientific">Trichodelitschia bisporula</name>
    <dbReference type="NCBI Taxonomy" id="703511"/>
    <lineage>
        <taxon>Eukaryota</taxon>
        <taxon>Fungi</taxon>
        <taxon>Dikarya</taxon>
        <taxon>Ascomycota</taxon>
        <taxon>Pezizomycotina</taxon>
        <taxon>Dothideomycetes</taxon>
        <taxon>Dothideomycetes incertae sedis</taxon>
        <taxon>Phaeotrichales</taxon>
        <taxon>Phaeotrichaceae</taxon>
        <taxon>Trichodelitschia</taxon>
    </lineage>
</organism>
<sequence>MAEEPFNGWDTKTSMTDLSDRLERLGLTQYLEIFVQEGFDTWETVLDITESDLNFLNVKLGHRRKLQRAIFESRGQLPERVSILEHRKVISNDGAYRSDDSAAESKDVSRNIPPTPASSTGTVGTKRKYRRHPKPDENAPERPASAYVIFSNQVREELRGQELSFAEIAKLVGERWQVLSADEREACERQAAAAKEKYYAELAEYKKTVQYSQYQEYLAQFKAKHAAPRTEGKRSRLEMETTPSTRSNSMENAERGTEKRPATRSTKPGSGHTRTNSNSQVAPAYFPLGSYSAPSASTSPTIYSSTIHSPIAGETHSPRSSPPAPPGYYNSYDLPYHARAGHAADLRTQQTTQPGYSPVTTQAAYWGTQGEDSGPYTATSSDYFSRRPIRSAAALPPLVHNDTTISSDGSLTSTPYQGVLLPVLSTSKADRLLPQPVPTTIAESTLLDQRLQLPSPALASHEPQRTSQWPALLRATELARDAEIEESTAKGEKRI</sequence>
<evidence type="ECO:0000313" key="8">
    <source>
        <dbReference type="Proteomes" id="UP000799640"/>
    </source>
</evidence>
<dbReference type="PROSITE" id="PS50118">
    <property type="entry name" value="HMG_BOX_2"/>
    <property type="match status" value="1"/>
</dbReference>
<dbReference type="InterPro" id="IPR051965">
    <property type="entry name" value="ChromReg_NeuronalGeneExpr"/>
</dbReference>
<feature type="compositionally biased region" description="Polar residues" evidence="4">
    <location>
        <begin position="241"/>
        <end position="251"/>
    </location>
</feature>
<dbReference type="Pfam" id="PF00505">
    <property type="entry name" value="HMG_box"/>
    <property type="match status" value="1"/>
</dbReference>
<feature type="compositionally biased region" description="Basic and acidic residues" evidence="4">
    <location>
        <begin position="95"/>
        <end position="109"/>
    </location>
</feature>
<reference evidence="7" key="1">
    <citation type="journal article" date="2020" name="Stud. Mycol.">
        <title>101 Dothideomycetes genomes: a test case for predicting lifestyles and emergence of pathogens.</title>
        <authorList>
            <person name="Haridas S."/>
            <person name="Albert R."/>
            <person name="Binder M."/>
            <person name="Bloem J."/>
            <person name="Labutti K."/>
            <person name="Salamov A."/>
            <person name="Andreopoulos B."/>
            <person name="Baker S."/>
            <person name="Barry K."/>
            <person name="Bills G."/>
            <person name="Bluhm B."/>
            <person name="Cannon C."/>
            <person name="Castanera R."/>
            <person name="Culley D."/>
            <person name="Daum C."/>
            <person name="Ezra D."/>
            <person name="Gonzalez J."/>
            <person name="Henrissat B."/>
            <person name="Kuo A."/>
            <person name="Liang C."/>
            <person name="Lipzen A."/>
            <person name="Lutzoni F."/>
            <person name="Magnuson J."/>
            <person name="Mondo S."/>
            <person name="Nolan M."/>
            <person name="Ohm R."/>
            <person name="Pangilinan J."/>
            <person name="Park H.-J."/>
            <person name="Ramirez L."/>
            <person name="Alfaro M."/>
            <person name="Sun H."/>
            <person name="Tritt A."/>
            <person name="Yoshinaga Y."/>
            <person name="Zwiers L.-H."/>
            <person name="Turgeon B."/>
            <person name="Goodwin S."/>
            <person name="Spatafora J."/>
            <person name="Crous P."/>
            <person name="Grigoriev I."/>
        </authorList>
    </citation>
    <scope>NUCLEOTIDE SEQUENCE</scope>
    <source>
        <strain evidence="7">CBS 262.69</strain>
    </source>
</reference>
<dbReference type="PANTHER" id="PTHR46040">
    <property type="entry name" value="HIGH MOBILITY GROUP PROTEIN 2"/>
    <property type="match status" value="1"/>
</dbReference>
<feature type="compositionally biased region" description="Basic and acidic residues" evidence="4">
    <location>
        <begin position="228"/>
        <end position="239"/>
    </location>
</feature>
<dbReference type="EMBL" id="ML996687">
    <property type="protein sequence ID" value="KAF2405511.1"/>
    <property type="molecule type" value="Genomic_DNA"/>
</dbReference>
<evidence type="ECO:0008006" key="9">
    <source>
        <dbReference type="Google" id="ProtNLM"/>
    </source>
</evidence>
<dbReference type="SUPFAM" id="SSF47095">
    <property type="entry name" value="HMG-box"/>
    <property type="match status" value="1"/>
</dbReference>
<feature type="domain" description="HMG box" evidence="6">
    <location>
        <begin position="140"/>
        <end position="206"/>
    </location>
</feature>
<evidence type="ECO:0000259" key="5">
    <source>
        <dbReference type="PROSITE" id="PS50105"/>
    </source>
</evidence>
<dbReference type="SMART" id="SM00454">
    <property type="entry name" value="SAM"/>
    <property type="match status" value="1"/>
</dbReference>
<dbReference type="OrthoDB" id="1919336at2759"/>
<dbReference type="GO" id="GO:0005634">
    <property type="term" value="C:nucleus"/>
    <property type="evidence" value="ECO:0007669"/>
    <property type="project" value="UniProtKB-UniRule"/>
</dbReference>
<name>A0A6G1IBD8_9PEZI</name>
<feature type="region of interest" description="Disordered" evidence="4">
    <location>
        <begin position="225"/>
        <end position="281"/>
    </location>
</feature>
<dbReference type="PROSITE" id="PS50105">
    <property type="entry name" value="SAM_DOMAIN"/>
    <property type="match status" value="1"/>
</dbReference>
<feature type="compositionally biased region" description="Basic and acidic residues" evidence="4">
    <location>
        <begin position="252"/>
        <end position="261"/>
    </location>
</feature>
<dbReference type="Proteomes" id="UP000799640">
    <property type="component" value="Unassembled WGS sequence"/>
</dbReference>
<keyword evidence="1 3" id="KW-0238">DNA-binding</keyword>
<dbReference type="SUPFAM" id="SSF47769">
    <property type="entry name" value="SAM/Pointed domain"/>
    <property type="match status" value="1"/>
</dbReference>
<dbReference type="InterPro" id="IPR001660">
    <property type="entry name" value="SAM"/>
</dbReference>
<feature type="compositionally biased region" description="Polar residues" evidence="4">
    <location>
        <begin position="263"/>
        <end position="281"/>
    </location>
</feature>
<dbReference type="Gene3D" id="1.10.30.10">
    <property type="entry name" value="High mobility group box domain"/>
    <property type="match status" value="1"/>
</dbReference>
<evidence type="ECO:0000259" key="6">
    <source>
        <dbReference type="PROSITE" id="PS50118"/>
    </source>
</evidence>
<evidence type="ECO:0000256" key="2">
    <source>
        <dbReference type="ARBA" id="ARBA00023242"/>
    </source>
</evidence>
<feature type="region of interest" description="Disordered" evidence="4">
    <location>
        <begin position="308"/>
        <end position="331"/>
    </location>
</feature>
<proteinExistence type="predicted"/>
<evidence type="ECO:0000256" key="1">
    <source>
        <dbReference type="ARBA" id="ARBA00023125"/>
    </source>
</evidence>
<dbReference type="Pfam" id="PF00536">
    <property type="entry name" value="SAM_1"/>
    <property type="match status" value="1"/>
</dbReference>
<dbReference type="InterPro" id="IPR013761">
    <property type="entry name" value="SAM/pointed_sf"/>
</dbReference>
<accession>A0A6G1IBD8</accession>
<evidence type="ECO:0000256" key="3">
    <source>
        <dbReference type="PROSITE-ProRule" id="PRU00267"/>
    </source>
</evidence>
<dbReference type="GO" id="GO:0010468">
    <property type="term" value="P:regulation of gene expression"/>
    <property type="evidence" value="ECO:0007669"/>
    <property type="project" value="TreeGrafter"/>
</dbReference>
<feature type="domain" description="SAM" evidence="5">
    <location>
        <begin position="13"/>
        <end position="61"/>
    </location>
</feature>
<keyword evidence="2 3" id="KW-0539">Nucleus</keyword>
<protein>
    <recommendedName>
        <fullName evidence="9">HMG box domain-containing protein</fullName>
    </recommendedName>
</protein>
<dbReference type="Gene3D" id="1.10.150.50">
    <property type="entry name" value="Transcription Factor, Ets-1"/>
    <property type="match status" value="1"/>
</dbReference>
<dbReference type="SMART" id="SM00398">
    <property type="entry name" value="HMG"/>
    <property type="match status" value="1"/>
</dbReference>